<dbReference type="InterPro" id="IPR036390">
    <property type="entry name" value="WH_DNA-bd_sf"/>
</dbReference>
<protein>
    <submittedName>
        <fullName evidence="7">MarR family transcriptional regulator</fullName>
    </submittedName>
</protein>
<keyword evidence="5" id="KW-0804">Transcription</keyword>
<evidence type="ECO:0000256" key="3">
    <source>
        <dbReference type="ARBA" id="ARBA00023015"/>
    </source>
</evidence>
<gene>
    <name evidence="7" type="ORF">SIL87_10980</name>
</gene>
<dbReference type="GO" id="GO:0005737">
    <property type="term" value="C:cytoplasm"/>
    <property type="evidence" value="ECO:0007669"/>
    <property type="project" value="UniProtKB-SubCell"/>
</dbReference>
<dbReference type="PANTHER" id="PTHR33164">
    <property type="entry name" value="TRANSCRIPTIONAL REGULATOR, MARR FAMILY"/>
    <property type="match status" value="1"/>
</dbReference>
<dbReference type="GO" id="GO:0006950">
    <property type="term" value="P:response to stress"/>
    <property type="evidence" value="ECO:0007669"/>
    <property type="project" value="TreeGrafter"/>
</dbReference>
<reference evidence="7 8" key="1">
    <citation type="submission" date="2023-11" db="EMBL/GenBank/DDBJ databases">
        <title>MicrobeMod: A computational toolkit for identifying prokaryotic methylation and restriction-modification with nanopore sequencing.</title>
        <authorList>
            <person name="Crits-Christoph A."/>
            <person name="Kang S.C."/>
            <person name="Lee H."/>
            <person name="Ostrov N."/>
        </authorList>
    </citation>
    <scope>NUCLEOTIDE SEQUENCE [LARGE SCALE GENOMIC DNA]</scope>
    <source>
        <strain evidence="7 8">DSMZ 700</strain>
    </source>
</reference>
<dbReference type="InterPro" id="IPR039422">
    <property type="entry name" value="MarR/SlyA-like"/>
</dbReference>
<dbReference type="Pfam" id="PF22381">
    <property type="entry name" value="Staph_reg_Sar_Rot"/>
    <property type="match status" value="1"/>
</dbReference>
<dbReference type="SMART" id="SM00347">
    <property type="entry name" value="HTH_MARR"/>
    <property type="match status" value="1"/>
</dbReference>
<evidence type="ECO:0000259" key="6">
    <source>
        <dbReference type="PROSITE" id="PS50995"/>
    </source>
</evidence>
<evidence type="ECO:0000256" key="1">
    <source>
        <dbReference type="ARBA" id="ARBA00004496"/>
    </source>
</evidence>
<evidence type="ECO:0000256" key="4">
    <source>
        <dbReference type="ARBA" id="ARBA00023125"/>
    </source>
</evidence>
<keyword evidence="2" id="KW-0963">Cytoplasm</keyword>
<dbReference type="FunFam" id="1.10.10.10:FF:000163">
    <property type="entry name" value="MarR family transcriptional regulator"/>
    <property type="match status" value="1"/>
</dbReference>
<dbReference type="InterPro" id="IPR036388">
    <property type="entry name" value="WH-like_DNA-bd_sf"/>
</dbReference>
<proteinExistence type="predicted"/>
<evidence type="ECO:0000313" key="7">
    <source>
        <dbReference type="EMBL" id="MDX5931290.1"/>
    </source>
</evidence>
<dbReference type="PROSITE" id="PS50995">
    <property type="entry name" value="HTH_MARR_2"/>
    <property type="match status" value="1"/>
</dbReference>
<keyword evidence="4" id="KW-0238">DNA-binding</keyword>
<dbReference type="Proteomes" id="UP001279553">
    <property type="component" value="Unassembled WGS sequence"/>
</dbReference>
<accession>A0AAW9DRF3</accession>
<dbReference type="GO" id="GO:0003677">
    <property type="term" value="F:DNA binding"/>
    <property type="evidence" value="ECO:0007669"/>
    <property type="project" value="UniProtKB-KW"/>
</dbReference>
<dbReference type="InterPro" id="IPR055166">
    <property type="entry name" value="Transc_reg_Sar_Rot_HTH"/>
</dbReference>
<dbReference type="SUPFAM" id="SSF46785">
    <property type="entry name" value="Winged helix' DNA-binding domain"/>
    <property type="match status" value="1"/>
</dbReference>
<dbReference type="EMBL" id="JAWXYB010000018">
    <property type="protein sequence ID" value="MDX5931290.1"/>
    <property type="molecule type" value="Genomic_DNA"/>
</dbReference>
<name>A0AAW9DRF3_ACIAO</name>
<comment type="subcellular location">
    <subcellularLocation>
        <location evidence="1">Cytoplasm</location>
    </subcellularLocation>
</comment>
<dbReference type="PANTHER" id="PTHR33164:SF5">
    <property type="entry name" value="ORGANIC HYDROPEROXIDE RESISTANCE TRANSCRIPTIONAL REGULATOR"/>
    <property type="match status" value="1"/>
</dbReference>
<dbReference type="AlphaFoldDB" id="A0AAW9DRF3"/>
<keyword evidence="8" id="KW-1185">Reference proteome</keyword>
<evidence type="ECO:0000313" key="8">
    <source>
        <dbReference type="Proteomes" id="UP001279553"/>
    </source>
</evidence>
<evidence type="ECO:0000256" key="2">
    <source>
        <dbReference type="ARBA" id="ARBA00022490"/>
    </source>
</evidence>
<keyword evidence="3" id="KW-0805">Transcription regulation</keyword>
<organism evidence="7 8">
    <name type="scientific">Acidiphilium acidophilum</name>
    <name type="common">Thiobacillus acidophilus</name>
    <dbReference type="NCBI Taxonomy" id="76588"/>
    <lineage>
        <taxon>Bacteria</taxon>
        <taxon>Pseudomonadati</taxon>
        <taxon>Pseudomonadota</taxon>
        <taxon>Alphaproteobacteria</taxon>
        <taxon>Acetobacterales</taxon>
        <taxon>Acidocellaceae</taxon>
        <taxon>Acidiphilium</taxon>
    </lineage>
</organism>
<feature type="domain" description="HTH marR-type" evidence="6">
    <location>
        <begin position="11"/>
        <end position="152"/>
    </location>
</feature>
<dbReference type="InterPro" id="IPR000835">
    <property type="entry name" value="HTH_MarR-typ"/>
</dbReference>
<dbReference type="GO" id="GO:0003700">
    <property type="term" value="F:DNA-binding transcription factor activity"/>
    <property type="evidence" value="ECO:0007669"/>
    <property type="project" value="InterPro"/>
</dbReference>
<dbReference type="Gene3D" id="1.10.10.10">
    <property type="entry name" value="Winged helix-like DNA-binding domain superfamily/Winged helix DNA-binding domain"/>
    <property type="match status" value="1"/>
</dbReference>
<comment type="caution">
    <text evidence="7">The sequence shown here is derived from an EMBL/GenBank/DDBJ whole genome shotgun (WGS) entry which is preliminary data.</text>
</comment>
<evidence type="ECO:0000256" key="5">
    <source>
        <dbReference type="ARBA" id="ARBA00023163"/>
    </source>
</evidence>
<dbReference type="RefSeq" id="WP_319614214.1">
    <property type="nucleotide sequence ID" value="NZ_JAWXYB010000018.1"/>
</dbReference>
<sequence>MGREFENLRLDNQLCFALYAATHSITRIYRPLLAKYKITYPQYIVLLVLIECHESTVNGIAEALKLDAATVTPLLKRLAEADWITRERSRQDERVVVVKLAPKGYELANNLVTIQNEVRCRTRLDDSAFTRLKGEIIKLTETLDISTKSEYS</sequence>